<dbReference type="EMBL" id="HACA01007966">
    <property type="protein sequence ID" value="CDW25327.1"/>
    <property type="molecule type" value="Transcribed_RNA"/>
</dbReference>
<feature type="non-terminal residue" evidence="2">
    <location>
        <position position="1"/>
    </location>
</feature>
<protein>
    <submittedName>
        <fullName evidence="2">Uncharacterized protein</fullName>
    </submittedName>
</protein>
<evidence type="ECO:0000256" key="1">
    <source>
        <dbReference type="SAM" id="Phobius"/>
    </source>
</evidence>
<accession>A0A0K2TI70</accession>
<keyword evidence="1" id="KW-1133">Transmembrane helix</keyword>
<keyword evidence="1" id="KW-0812">Transmembrane</keyword>
<evidence type="ECO:0000313" key="2">
    <source>
        <dbReference type="EMBL" id="CDW25327.1"/>
    </source>
</evidence>
<sequence>KLWQFGISTIFWWESFQLFLSIVLGFKTFTISFRSNLSSHLFMIIDSPPSLTLFIDDLILPLESASTVIKKGG</sequence>
<organism evidence="2">
    <name type="scientific">Lepeophtheirus salmonis</name>
    <name type="common">Salmon louse</name>
    <name type="synonym">Caligus salmonis</name>
    <dbReference type="NCBI Taxonomy" id="72036"/>
    <lineage>
        <taxon>Eukaryota</taxon>
        <taxon>Metazoa</taxon>
        <taxon>Ecdysozoa</taxon>
        <taxon>Arthropoda</taxon>
        <taxon>Crustacea</taxon>
        <taxon>Multicrustacea</taxon>
        <taxon>Hexanauplia</taxon>
        <taxon>Copepoda</taxon>
        <taxon>Siphonostomatoida</taxon>
        <taxon>Caligidae</taxon>
        <taxon>Lepeophtheirus</taxon>
    </lineage>
</organism>
<dbReference type="AlphaFoldDB" id="A0A0K2TI70"/>
<name>A0A0K2TI70_LEPSM</name>
<feature type="transmembrane region" description="Helical" evidence="1">
    <location>
        <begin position="12"/>
        <end position="33"/>
    </location>
</feature>
<reference evidence="2" key="1">
    <citation type="submission" date="2014-05" db="EMBL/GenBank/DDBJ databases">
        <authorList>
            <person name="Chronopoulou M."/>
        </authorList>
    </citation>
    <scope>NUCLEOTIDE SEQUENCE</scope>
    <source>
        <tissue evidence="2">Whole organism</tissue>
    </source>
</reference>
<keyword evidence="1" id="KW-0472">Membrane</keyword>
<proteinExistence type="predicted"/>